<dbReference type="Pfam" id="PF00990">
    <property type="entry name" value="GGDEF"/>
    <property type="match status" value="1"/>
</dbReference>
<dbReference type="SUPFAM" id="SSF55073">
    <property type="entry name" value="Nucleotide cyclase"/>
    <property type="match status" value="1"/>
</dbReference>
<name>A0A0A0BRS8_9CELL</name>
<dbReference type="InterPro" id="IPR000160">
    <property type="entry name" value="GGDEF_dom"/>
</dbReference>
<dbReference type="NCBIfam" id="TIGR00254">
    <property type="entry name" value="GGDEF"/>
    <property type="match status" value="1"/>
</dbReference>
<reference evidence="3 4" key="1">
    <citation type="submission" date="2013-08" db="EMBL/GenBank/DDBJ databases">
        <title>Genome sequencing of Cellulomonas bogoriensis 69B4.</title>
        <authorList>
            <person name="Chen F."/>
            <person name="Li Y."/>
            <person name="Wang G."/>
        </authorList>
    </citation>
    <scope>NUCLEOTIDE SEQUENCE [LARGE SCALE GENOMIC DNA]</scope>
    <source>
        <strain evidence="3 4">69B4</strain>
    </source>
</reference>
<dbReference type="SMART" id="SM00267">
    <property type="entry name" value="GGDEF"/>
    <property type="match status" value="1"/>
</dbReference>
<dbReference type="Pfam" id="PF13424">
    <property type="entry name" value="TPR_12"/>
    <property type="match status" value="1"/>
</dbReference>
<dbReference type="FunFam" id="3.30.70.270:FF:000001">
    <property type="entry name" value="Diguanylate cyclase domain protein"/>
    <property type="match status" value="1"/>
</dbReference>
<feature type="domain" description="GGDEF" evidence="2">
    <location>
        <begin position="425"/>
        <end position="556"/>
    </location>
</feature>
<dbReference type="InterPro" id="IPR011990">
    <property type="entry name" value="TPR-like_helical_dom_sf"/>
</dbReference>
<evidence type="ECO:0000313" key="3">
    <source>
        <dbReference type="EMBL" id="KGM09819.1"/>
    </source>
</evidence>
<dbReference type="Gene3D" id="1.25.40.10">
    <property type="entry name" value="Tetratricopeptide repeat domain"/>
    <property type="match status" value="2"/>
</dbReference>
<dbReference type="SUPFAM" id="SSF48452">
    <property type="entry name" value="TPR-like"/>
    <property type="match status" value="2"/>
</dbReference>
<dbReference type="PANTHER" id="PTHR45138:SF9">
    <property type="entry name" value="DIGUANYLATE CYCLASE DGCM-RELATED"/>
    <property type="match status" value="1"/>
</dbReference>
<dbReference type="EMBL" id="AXCZ01000169">
    <property type="protein sequence ID" value="KGM09819.1"/>
    <property type="molecule type" value="Genomic_DNA"/>
</dbReference>
<dbReference type="RefSeq" id="WP_156968528.1">
    <property type="nucleotide sequence ID" value="NZ_AXCZ01000169.1"/>
</dbReference>
<gene>
    <name evidence="3" type="ORF">N869_17120</name>
</gene>
<dbReference type="PROSITE" id="PS50887">
    <property type="entry name" value="GGDEF"/>
    <property type="match status" value="1"/>
</dbReference>
<dbReference type="InterPro" id="IPR050469">
    <property type="entry name" value="Diguanylate_Cyclase"/>
</dbReference>
<accession>A0A0A0BRS8</accession>
<dbReference type="GO" id="GO:0005886">
    <property type="term" value="C:plasma membrane"/>
    <property type="evidence" value="ECO:0007669"/>
    <property type="project" value="TreeGrafter"/>
</dbReference>
<dbReference type="GO" id="GO:0052621">
    <property type="term" value="F:diguanylate cyclase activity"/>
    <property type="evidence" value="ECO:0007669"/>
    <property type="project" value="TreeGrafter"/>
</dbReference>
<keyword evidence="1" id="KW-0175">Coiled coil</keyword>
<dbReference type="CDD" id="cd01949">
    <property type="entry name" value="GGDEF"/>
    <property type="match status" value="1"/>
</dbReference>
<evidence type="ECO:0000256" key="1">
    <source>
        <dbReference type="SAM" id="Coils"/>
    </source>
</evidence>
<dbReference type="PANTHER" id="PTHR45138">
    <property type="entry name" value="REGULATORY COMPONENTS OF SENSORY TRANSDUCTION SYSTEM"/>
    <property type="match status" value="1"/>
</dbReference>
<feature type="coiled-coil region" evidence="1">
    <location>
        <begin position="347"/>
        <end position="392"/>
    </location>
</feature>
<dbReference type="InterPro" id="IPR043128">
    <property type="entry name" value="Rev_trsase/Diguanyl_cyclase"/>
</dbReference>
<comment type="caution">
    <text evidence="3">The sequence shown here is derived from an EMBL/GenBank/DDBJ whole genome shotgun (WGS) entry which is preliminary data.</text>
</comment>
<dbReference type="OrthoDB" id="23692at2"/>
<dbReference type="InterPro" id="IPR029787">
    <property type="entry name" value="Nucleotide_cyclase"/>
</dbReference>
<sequence>MDHRGGDWTVTTTAGTDRSDDVHALAEDLARLERATNTDPVGCLAQGAELLARADALGDVHARMQALYFTGFAHHLLSQDPQALASMEEARALAELLEDDHWFARVLGGLGAVHSGFGDQVTAIELLERSLEMRRRLGDTYGIAAALNNLGVTFEEMGLFPERAHELLTEAYSLFEQMGEEQGCCASLTHLAALSTTRAENLCATDEEAASDAAEVAFRRAEQAVEHARALPDNHRLLGETLITLARALLAAKRVDEAGRALDEAEGLLTQGETTHFRLRLTATRGRWHRHRGDLTSAIREIERGLRDSSARARAYARATLLDELVRIHEERGAYKDALAAHRELLLATLEQRDDAAERRARVLNARLDVERAQVAAEAERLRSERLELANRELAHAATHDALTGLVNRRGFDAALAGRTTDPDAPATCVLADLDNFKAVNDRFSHAVGDEVLRQVARLVAGAVRGTDLVARIGGEEIAILLDTSESGRDVAAVCERVRTSIATHAWDEVAPGARVTISIGAVTRRPGEDPSALLARADALLYEAKSAGRDTVRIG</sequence>
<organism evidence="3 4">
    <name type="scientific">Cellulomonas bogoriensis 69B4 = DSM 16987</name>
    <dbReference type="NCBI Taxonomy" id="1386082"/>
    <lineage>
        <taxon>Bacteria</taxon>
        <taxon>Bacillati</taxon>
        <taxon>Actinomycetota</taxon>
        <taxon>Actinomycetes</taxon>
        <taxon>Micrococcales</taxon>
        <taxon>Cellulomonadaceae</taxon>
        <taxon>Cellulomonas</taxon>
    </lineage>
</organism>
<keyword evidence="4" id="KW-1185">Reference proteome</keyword>
<proteinExistence type="predicted"/>
<dbReference type="GO" id="GO:0043709">
    <property type="term" value="P:cell adhesion involved in single-species biofilm formation"/>
    <property type="evidence" value="ECO:0007669"/>
    <property type="project" value="TreeGrafter"/>
</dbReference>
<dbReference type="Proteomes" id="UP000054314">
    <property type="component" value="Unassembled WGS sequence"/>
</dbReference>
<protein>
    <recommendedName>
        <fullName evidence="2">GGDEF domain-containing protein</fullName>
    </recommendedName>
</protein>
<dbReference type="Gene3D" id="3.30.70.270">
    <property type="match status" value="1"/>
</dbReference>
<evidence type="ECO:0000313" key="4">
    <source>
        <dbReference type="Proteomes" id="UP000054314"/>
    </source>
</evidence>
<evidence type="ECO:0000259" key="2">
    <source>
        <dbReference type="PROSITE" id="PS50887"/>
    </source>
</evidence>
<dbReference type="GO" id="GO:1902201">
    <property type="term" value="P:negative regulation of bacterial-type flagellum-dependent cell motility"/>
    <property type="evidence" value="ECO:0007669"/>
    <property type="project" value="TreeGrafter"/>
</dbReference>
<dbReference type="AlphaFoldDB" id="A0A0A0BRS8"/>